<organism evidence="2 3">
    <name type="scientific">Pinibacter aurantiacus</name>
    <dbReference type="NCBI Taxonomy" id="2851599"/>
    <lineage>
        <taxon>Bacteria</taxon>
        <taxon>Pseudomonadati</taxon>
        <taxon>Bacteroidota</taxon>
        <taxon>Chitinophagia</taxon>
        <taxon>Chitinophagales</taxon>
        <taxon>Chitinophagaceae</taxon>
        <taxon>Pinibacter</taxon>
    </lineage>
</organism>
<evidence type="ECO:0000313" key="2">
    <source>
        <dbReference type="EMBL" id="MBV4360307.1"/>
    </source>
</evidence>
<gene>
    <name evidence="2" type="ORF">KTO63_24290</name>
</gene>
<dbReference type="EMBL" id="JAHSPG010000018">
    <property type="protein sequence ID" value="MBV4360307.1"/>
    <property type="molecule type" value="Genomic_DNA"/>
</dbReference>
<name>A0A9E2SEW3_9BACT</name>
<dbReference type="RefSeq" id="WP_217794570.1">
    <property type="nucleotide sequence ID" value="NZ_JAHSPG010000018.1"/>
</dbReference>
<dbReference type="Proteomes" id="UP000812270">
    <property type="component" value="Unassembled WGS sequence"/>
</dbReference>
<dbReference type="AlphaFoldDB" id="A0A9E2SEW3"/>
<dbReference type="Pfam" id="PF10043">
    <property type="entry name" value="DUF2279"/>
    <property type="match status" value="1"/>
</dbReference>
<evidence type="ECO:0000256" key="1">
    <source>
        <dbReference type="SAM" id="SignalP"/>
    </source>
</evidence>
<keyword evidence="1" id="KW-0732">Signal</keyword>
<dbReference type="InterPro" id="IPR018736">
    <property type="entry name" value="DUF2279_periplasmic_lipo"/>
</dbReference>
<protein>
    <submittedName>
        <fullName evidence="2">YfiM family protein</fullName>
    </submittedName>
</protein>
<feature type="signal peptide" evidence="1">
    <location>
        <begin position="1"/>
        <end position="26"/>
    </location>
</feature>
<evidence type="ECO:0000313" key="3">
    <source>
        <dbReference type="Proteomes" id="UP000812270"/>
    </source>
</evidence>
<comment type="caution">
    <text evidence="2">The sequence shown here is derived from an EMBL/GenBank/DDBJ whole genome shotgun (WGS) entry which is preliminary data.</text>
</comment>
<accession>A0A9E2SEW3</accession>
<proteinExistence type="predicted"/>
<keyword evidence="3" id="KW-1185">Reference proteome</keyword>
<feature type="chain" id="PRO_5039348042" evidence="1">
    <location>
        <begin position="27"/>
        <end position="318"/>
    </location>
</feature>
<sequence>MKKIKQLLTALLLLGITSLCSFQSFAQTQSEDSIPHSTFNKTKFWITTGAHVGLWVGTYVALNKAWYADYPKEHFHFFNDNGEWNQMDKAGHTWTAYQIARLSTEAWRWSGLKDKTSVWLGGASALAYQSVIEIQDGFSSEWGFSWGDMAANTLGAGSFVAQELGWHEQRLQIKFSYYPYKYPADLIARRNDLFGSGPGERILKDYNSQTYWLSANLHSFWKESRIPKWLNVSFGYSSDLMLGAYENKWTDDNGHAYDYTSYPRVRRFYIAPDIDFTKIRTKSKLLRSVFFALNAVKFPAPTLELNSQGKLRGHWLYF</sequence>
<reference evidence="2" key="1">
    <citation type="submission" date="2021-06" db="EMBL/GenBank/DDBJ databases">
        <authorList>
            <person name="Huq M.A."/>
        </authorList>
    </citation>
    <scope>NUCLEOTIDE SEQUENCE</scope>
    <source>
        <strain evidence="2">MAH-26</strain>
    </source>
</reference>